<dbReference type="GO" id="GO:0006229">
    <property type="term" value="P:dUTP biosynthetic process"/>
    <property type="evidence" value="ECO:0007669"/>
    <property type="project" value="InterPro"/>
</dbReference>
<sequence>MLLVDKNIKELVSQGKLIVSGYKEENLKGIAYELSVDCVYDSQKNTVLSFELKPGDVVYIKSNEEIELPPQLTARIIERNSVMRMGLKVDGPQYIPGHRTFCFLRVQNISDSVLTISKGFGIAQIVFEELKEIPEQTYDKQHGASFRNEKDFVGVGKYQPEYDKLMKEYKDAKEDLESLKEKIYGNVLTIMGVFVSIFTLVSVNIQAFARETISKNLIATVNLCLLTCIATLLGFVMLIVNKGKKKWFNAVYTVFLILLAASTIILALLKN</sequence>
<dbReference type="HOGENOM" id="CLU_1026505_0_0_12"/>
<dbReference type="Gene3D" id="2.70.40.10">
    <property type="match status" value="1"/>
</dbReference>
<keyword evidence="5" id="KW-1185">Reference proteome</keyword>
<feature type="transmembrane region" description="Helical" evidence="3">
    <location>
        <begin position="247"/>
        <end position="269"/>
    </location>
</feature>
<name>F2NWH6_TRES6</name>
<evidence type="ECO:0000256" key="2">
    <source>
        <dbReference type="ARBA" id="ARBA00023080"/>
    </source>
</evidence>
<dbReference type="AlphaFoldDB" id="F2NWH6"/>
<protein>
    <submittedName>
        <fullName evidence="4">Deoxycytidine deaminase-like protein</fullName>
    </submittedName>
</protein>
<dbReference type="Pfam" id="PF22769">
    <property type="entry name" value="DCD"/>
    <property type="match status" value="1"/>
</dbReference>
<dbReference type="GeneID" id="302999415"/>
<dbReference type="KEGG" id="tsu:Tresu_2302"/>
<dbReference type="PANTHER" id="PTHR42680:SF3">
    <property type="entry name" value="DCTP DEAMINASE"/>
    <property type="match status" value="1"/>
</dbReference>
<organism evidence="4 5">
    <name type="scientific">Treponema succinifaciens (strain ATCC 33096 / DSM 2489 / 6091)</name>
    <dbReference type="NCBI Taxonomy" id="869209"/>
    <lineage>
        <taxon>Bacteria</taxon>
        <taxon>Pseudomonadati</taxon>
        <taxon>Spirochaetota</taxon>
        <taxon>Spirochaetia</taxon>
        <taxon>Spirochaetales</taxon>
        <taxon>Treponemataceae</taxon>
        <taxon>Treponema</taxon>
    </lineage>
</organism>
<reference evidence="5" key="2">
    <citation type="submission" date="2011-04" db="EMBL/GenBank/DDBJ databases">
        <title>The complete genome of chromosome of Treponema succinifaciens DSM 2489.</title>
        <authorList>
            <person name="Lucas S."/>
            <person name="Copeland A."/>
            <person name="Lapidus A."/>
            <person name="Bruce D."/>
            <person name="Goodwin L."/>
            <person name="Pitluck S."/>
            <person name="Peters L."/>
            <person name="Kyrpides N."/>
            <person name="Mavromatis K."/>
            <person name="Ivanova N."/>
            <person name="Ovchinnikova G."/>
            <person name="Teshima H."/>
            <person name="Detter J.C."/>
            <person name="Tapia R."/>
            <person name="Han C."/>
            <person name="Land M."/>
            <person name="Hauser L."/>
            <person name="Markowitz V."/>
            <person name="Cheng J.-F."/>
            <person name="Hugenholtz P."/>
            <person name="Woyke T."/>
            <person name="Wu D."/>
            <person name="Gronow S."/>
            <person name="Wellnitz S."/>
            <person name="Brambilla E."/>
            <person name="Klenk H.-P."/>
            <person name="Eisen J.A."/>
        </authorList>
    </citation>
    <scope>NUCLEOTIDE SEQUENCE [LARGE SCALE GENOMIC DNA]</scope>
    <source>
        <strain evidence="5">ATCC 33096 / DSM 2489 / 6091</strain>
    </source>
</reference>
<dbReference type="STRING" id="869209.Tresu_2302"/>
<keyword evidence="1" id="KW-0378">Hydrolase</keyword>
<keyword evidence="3" id="KW-1133">Transmembrane helix</keyword>
<dbReference type="InterPro" id="IPR036157">
    <property type="entry name" value="dUTPase-like_sf"/>
</dbReference>
<keyword evidence="2" id="KW-0546">Nucleotide metabolism</keyword>
<dbReference type="OrthoDB" id="2065728at2"/>
<dbReference type="PANTHER" id="PTHR42680">
    <property type="entry name" value="DCTP DEAMINASE"/>
    <property type="match status" value="1"/>
</dbReference>
<dbReference type="SUPFAM" id="SSF51283">
    <property type="entry name" value="dUTPase-like"/>
    <property type="match status" value="1"/>
</dbReference>
<dbReference type="CDD" id="cd07557">
    <property type="entry name" value="trimeric_dUTPase"/>
    <property type="match status" value="1"/>
</dbReference>
<proteinExistence type="predicted"/>
<evidence type="ECO:0000256" key="3">
    <source>
        <dbReference type="SAM" id="Phobius"/>
    </source>
</evidence>
<feature type="transmembrane region" description="Helical" evidence="3">
    <location>
        <begin position="183"/>
        <end position="205"/>
    </location>
</feature>
<accession>F2NWH6</accession>
<gene>
    <name evidence="4" type="ordered locus">Tresu_2302</name>
</gene>
<dbReference type="EMBL" id="CP002631">
    <property type="protein sequence ID" value="AEB15165.1"/>
    <property type="molecule type" value="Genomic_DNA"/>
</dbReference>
<keyword evidence="3" id="KW-0812">Transmembrane</keyword>
<reference evidence="4 5" key="1">
    <citation type="journal article" date="2011" name="Stand. Genomic Sci.">
        <title>Complete genome sequence of Treponema succinifaciens type strain (6091).</title>
        <authorList>
            <person name="Han C."/>
            <person name="Gronow S."/>
            <person name="Teshima H."/>
            <person name="Lapidus A."/>
            <person name="Nolan M."/>
            <person name="Lucas S."/>
            <person name="Hammon N."/>
            <person name="Deshpande S."/>
            <person name="Cheng J.F."/>
            <person name="Zeytun A."/>
            <person name="Tapia R."/>
            <person name="Goodwin L."/>
            <person name="Pitluck S."/>
            <person name="Liolios K."/>
            <person name="Pagani I."/>
            <person name="Ivanova N."/>
            <person name="Mavromatis K."/>
            <person name="Mikhailova N."/>
            <person name="Huntemann M."/>
            <person name="Pati A."/>
            <person name="Chen A."/>
            <person name="Palaniappan K."/>
            <person name="Land M."/>
            <person name="Hauser L."/>
            <person name="Brambilla E.M."/>
            <person name="Rohde M."/>
            <person name="Goker M."/>
            <person name="Woyke T."/>
            <person name="Bristow J."/>
            <person name="Eisen J.A."/>
            <person name="Markowitz V."/>
            <person name="Hugenholtz P."/>
            <person name="Kyrpides N.C."/>
            <person name="Klenk H.P."/>
            <person name="Detter J.C."/>
        </authorList>
    </citation>
    <scope>NUCLEOTIDE SEQUENCE [LARGE SCALE GENOMIC DNA]</scope>
    <source>
        <strain evidence="5">ATCC 33096 / DSM 2489 / 6091</strain>
    </source>
</reference>
<feature type="transmembrane region" description="Helical" evidence="3">
    <location>
        <begin position="217"/>
        <end position="240"/>
    </location>
</feature>
<evidence type="ECO:0000313" key="4">
    <source>
        <dbReference type="EMBL" id="AEB15165.1"/>
    </source>
</evidence>
<evidence type="ECO:0000256" key="1">
    <source>
        <dbReference type="ARBA" id="ARBA00022801"/>
    </source>
</evidence>
<evidence type="ECO:0000313" key="5">
    <source>
        <dbReference type="Proteomes" id="UP000006852"/>
    </source>
</evidence>
<dbReference type="Proteomes" id="UP000006852">
    <property type="component" value="Chromosome"/>
</dbReference>
<dbReference type="InterPro" id="IPR033704">
    <property type="entry name" value="dUTPase_trimeric"/>
</dbReference>
<dbReference type="RefSeq" id="WP_013702417.1">
    <property type="nucleotide sequence ID" value="NC_015385.1"/>
</dbReference>
<dbReference type="eggNOG" id="COG0717">
    <property type="taxonomic scope" value="Bacteria"/>
</dbReference>
<dbReference type="GO" id="GO:0008829">
    <property type="term" value="F:dCTP deaminase activity"/>
    <property type="evidence" value="ECO:0007669"/>
    <property type="project" value="InterPro"/>
</dbReference>
<dbReference type="InterPro" id="IPR011962">
    <property type="entry name" value="dCTP_deaminase"/>
</dbReference>
<keyword evidence="3" id="KW-0472">Membrane</keyword>